<feature type="domain" description="Protein kinase" evidence="8">
    <location>
        <begin position="21"/>
        <end position="276"/>
    </location>
</feature>
<sequence length="330" mass="37967">MFQSKTENGYLISIPKTFHGYRCIRNLGCGSTSIVVLVEEQNTGKQYSAKIMSSHYIKKHNLVSSVENEISVLKSIDHPHIIKMREYFEIKNEKGDDFVVIILDYCDKGDLLTYALNHKFQNDLQRKLVIRGFLESIEYLHNLGISHGDIKADNILLCNHSAKLCDFGYCRRTKEAGEESKNGTIYYAAPELFRKGNFDPFKTDIYAIGITLYSIFELTFPFKDGDQNYIIKQIVSGDLYIPSSMDKNLLHIILKCLDLNPKNRPTIKEILDNEFFDFGIRKHSLMNNNNIILQKTKLNEQNYSNSDSLSQDSIKSDSQLLNPYESNMKI</sequence>
<reference evidence="9 10" key="1">
    <citation type="submission" date="2024-04" db="EMBL/GenBank/DDBJ databases">
        <title>Tritrichomonas musculus Genome.</title>
        <authorList>
            <person name="Alves-Ferreira E."/>
            <person name="Grigg M."/>
            <person name="Lorenzi H."/>
            <person name="Galac M."/>
        </authorList>
    </citation>
    <scope>NUCLEOTIDE SEQUENCE [LARGE SCALE GENOMIC DNA]</scope>
    <source>
        <strain evidence="9 10">EAF2021</strain>
    </source>
</reference>
<comment type="caution">
    <text evidence="9">The sequence shown here is derived from an EMBL/GenBank/DDBJ whole genome shotgun (WGS) entry which is preliminary data.</text>
</comment>
<dbReference type="InterPro" id="IPR011009">
    <property type="entry name" value="Kinase-like_dom_sf"/>
</dbReference>
<dbReference type="PANTHER" id="PTHR24346">
    <property type="entry name" value="MAP/MICROTUBULE AFFINITY-REGULATING KINASE"/>
    <property type="match status" value="1"/>
</dbReference>
<dbReference type="SMART" id="SM00220">
    <property type="entry name" value="S_TKc"/>
    <property type="match status" value="1"/>
</dbReference>
<dbReference type="SUPFAM" id="SSF56112">
    <property type="entry name" value="Protein kinase-like (PK-like)"/>
    <property type="match status" value="1"/>
</dbReference>
<dbReference type="InterPro" id="IPR017441">
    <property type="entry name" value="Protein_kinase_ATP_BS"/>
</dbReference>
<dbReference type="PANTHER" id="PTHR24346:SF82">
    <property type="entry name" value="KP78A-RELATED"/>
    <property type="match status" value="1"/>
</dbReference>
<keyword evidence="5 6" id="KW-0067">ATP-binding</keyword>
<keyword evidence="10" id="KW-1185">Reference proteome</keyword>
<feature type="binding site" evidence="6">
    <location>
        <position position="59"/>
    </location>
    <ligand>
        <name>ATP</name>
        <dbReference type="ChEBI" id="CHEBI:30616"/>
    </ligand>
</feature>
<dbReference type="Gene3D" id="1.10.510.10">
    <property type="entry name" value="Transferase(Phosphotransferase) domain 1"/>
    <property type="match status" value="1"/>
</dbReference>
<keyword evidence="4" id="KW-0418">Kinase</keyword>
<dbReference type="PROSITE" id="PS50011">
    <property type="entry name" value="PROTEIN_KINASE_DOM"/>
    <property type="match status" value="1"/>
</dbReference>
<evidence type="ECO:0000256" key="7">
    <source>
        <dbReference type="RuleBase" id="RU000304"/>
    </source>
</evidence>
<evidence type="ECO:0000313" key="9">
    <source>
        <dbReference type="EMBL" id="KAK8881075.1"/>
    </source>
</evidence>
<accession>A0ABR2JT61</accession>
<keyword evidence="3 6" id="KW-0547">Nucleotide-binding</keyword>
<dbReference type="PROSITE" id="PS00107">
    <property type="entry name" value="PROTEIN_KINASE_ATP"/>
    <property type="match status" value="1"/>
</dbReference>
<protein>
    <recommendedName>
        <fullName evidence="8">Protein kinase domain-containing protein</fullName>
    </recommendedName>
</protein>
<name>A0ABR2JT61_9EUKA</name>
<gene>
    <name evidence="9" type="ORF">M9Y10_003803</name>
</gene>
<proteinExistence type="inferred from homology"/>
<evidence type="ECO:0000256" key="3">
    <source>
        <dbReference type="ARBA" id="ARBA00022741"/>
    </source>
</evidence>
<dbReference type="Pfam" id="PF00069">
    <property type="entry name" value="Pkinase"/>
    <property type="match status" value="1"/>
</dbReference>
<evidence type="ECO:0000313" key="10">
    <source>
        <dbReference type="Proteomes" id="UP001470230"/>
    </source>
</evidence>
<dbReference type="Proteomes" id="UP001470230">
    <property type="component" value="Unassembled WGS sequence"/>
</dbReference>
<evidence type="ECO:0000259" key="8">
    <source>
        <dbReference type="PROSITE" id="PS50011"/>
    </source>
</evidence>
<dbReference type="EMBL" id="JAPFFF010000010">
    <property type="protein sequence ID" value="KAK8881075.1"/>
    <property type="molecule type" value="Genomic_DNA"/>
</dbReference>
<evidence type="ECO:0000256" key="6">
    <source>
        <dbReference type="PROSITE-ProRule" id="PRU10141"/>
    </source>
</evidence>
<organism evidence="9 10">
    <name type="scientific">Tritrichomonas musculus</name>
    <dbReference type="NCBI Taxonomy" id="1915356"/>
    <lineage>
        <taxon>Eukaryota</taxon>
        <taxon>Metamonada</taxon>
        <taxon>Parabasalia</taxon>
        <taxon>Tritrichomonadida</taxon>
        <taxon>Tritrichomonadidae</taxon>
        <taxon>Tritrichomonas</taxon>
    </lineage>
</organism>
<evidence type="ECO:0000256" key="2">
    <source>
        <dbReference type="ARBA" id="ARBA00022679"/>
    </source>
</evidence>
<dbReference type="InterPro" id="IPR008271">
    <property type="entry name" value="Ser/Thr_kinase_AS"/>
</dbReference>
<dbReference type="PROSITE" id="PS00108">
    <property type="entry name" value="PROTEIN_KINASE_ST"/>
    <property type="match status" value="1"/>
</dbReference>
<keyword evidence="2" id="KW-0808">Transferase</keyword>
<keyword evidence="1 7" id="KW-0723">Serine/threonine-protein kinase</keyword>
<evidence type="ECO:0000256" key="4">
    <source>
        <dbReference type="ARBA" id="ARBA00022777"/>
    </source>
</evidence>
<evidence type="ECO:0000256" key="1">
    <source>
        <dbReference type="ARBA" id="ARBA00022527"/>
    </source>
</evidence>
<comment type="similarity">
    <text evidence="7">Belongs to the protein kinase superfamily.</text>
</comment>
<evidence type="ECO:0000256" key="5">
    <source>
        <dbReference type="ARBA" id="ARBA00022840"/>
    </source>
</evidence>
<dbReference type="InterPro" id="IPR000719">
    <property type="entry name" value="Prot_kinase_dom"/>
</dbReference>